<dbReference type="Proteomes" id="UP001172457">
    <property type="component" value="Chromosome 6"/>
</dbReference>
<comment type="caution">
    <text evidence="4">The sequence shown here is derived from an EMBL/GenBank/DDBJ whole genome shotgun (WGS) entry which is preliminary data.</text>
</comment>
<dbReference type="Gene3D" id="3.30.10.10">
    <property type="entry name" value="Trypsin Inhibitor V, subunit A"/>
    <property type="match status" value="2"/>
</dbReference>
<sequence>MSICPPGKNSWPELVGSKGESAATTIEEENSQVNAIVLLEGKDAWPELVGSNGQKAAAKIEQENSRVDAIVLLDGTPTTRDFRCNRVWVWVNSHGTVLRPPVIG</sequence>
<dbReference type="Pfam" id="PF00280">
    <property type="entry name" value="potato_inhibit"/>
    <property type="match status" value="2"/>
</dbReference>
<dbReference type="EMBL" id="JARYMX010000006">
    <property type="protein sequence ID" value="KAJ9543575.1"/>
    <property type="molecule type" value="Genomic_DNA"/>
</dbReference>
<dbReference type="PROSITE" id="PS00285">
    <property type="entry name" value="POTATO_INHIBITOR"/>
    <property type="match status" value="2"/>
</dbReference>
<dbReference type="GO" id="GO:0009611">
    <property type="term" value="P:response to wounding"/>
    <property type="evidence" value="ECO:0007669"/>
    <property type="project" value="InterPro"/>
</dbReference>
<dbReference type="PANTHER" id="PTHR33091">
    <property type="entry name" value="PROTEIN, PUTATIVE, EXPRESSED-RELATED"/>
    <property type="match status" value="1"/>
</dbReference>
<keyword evidence="5" id="KW-1185">Reference proteome</keyword>
<accession>A0AA38W996</accession>
<evidence type="ECO:0000256" key="1">
    <source>
        <dbReference type="ARBA" id="ARBA00008210"/>
    </source>
</evidence>
<evidence type="ECO:0000313" key="5">
    <source>
        <dbReference type="Proteomes" id="UP001172457"/>
    </source>
</evidence>
<dbReference type="AlphaFoldDB" id="A0AA38W996"/>
<evidence type="ECO:0000256" key="2">
    <source>
        <dbReference type="ARBA" id="ARBA00022690"/>
    </source>
</evidence>
<proteinExistence type="inferred from homology"/>
<dbReference type="InterPro" id="IPR000864">
    <property type="entry name" value="Prot_inh_pot1"/>
</dbReference>
<reference evidence="4" key="1">
    <citation type="submission" date="2023-03" db="EMBL/GenBank/DDBJ databases">
        <title>Chromosome-scale reference genome and RAD-based genetic map of yellow starthistle (Centaurea solstitialis) reveal putative structural variation and QTLs associated with invader traits.</title>
        <authorList>
            <person name="Reatini B."/>
            <person name="Cang F.A."/>
            <person name="Jiang Q."/>
            <person name="Mckibben M.T.W."/>
            <person name="Barker M.S."/>
            <person name="Rieseberg L.H."/>
            <person name="Dlugosch K.M."/>
        </authorList>
    </citation>
    <scope>NUCLEOTIDE SEQUENCE</scope>
    <source>
        <strain evidence="4">CAN-66</strain>
        <tissue evidence="4">Leaf</tissue>
    </source>
</reference>
<organism evidence="4 5">
    <name type="scientific">Centaurea solstitialis</name>
    <name type="common">yellow star-thistle</name>
    <dbReference type="NCBI Taxonomy" id="347529"/>
    <lineage>
        <taxon>Eukaryota</taxon>
        <taxon>Viridiplantae</taxon>
        <taxon>Streptophyta</taxon>
        <taxon>Embryophyta</taxon>
        <taxon>Tracheophyta</taxon>
        <taxon>Spermatophyta</taxon>
        <taxon>Magnoliopsida</taxon>
        <taxon>eudicotyledons</taxon>
        <taxon>Gunneridae</taxon>
        <taxon>Pentapetalae</taxon>
        <taxon>asterids</taxon>
        <taxon>campanulids</taxon>
        <taxon>Asterales</taxon>
        <taxon>Asteraceae</taxon>
        <taxon>Carduoideae</taxon>
        <taxon>Cardueae</taxon>
        <taxon>Centaureinae</taxon>
        <taxon>Centaurea</taxon>
    </lineage>
</organism>
<dbReference type="PRINTS" id="PR00292">
    <property type="entry name" value="POTATOINHBTR"/>
</dbReference>
<dbReference type="SUPFAM" id="SSF54654">
    <property type="entry name" value="CI-2 family of serine protease inhibitors"/>
    <property type="match status" value="2"/>
</dbReference>
<evidence type="ECO:0000256" key="3">
    <source>
        <dbReference type="ARBA" id="ARBA00022900"/>
    </source>
</evidence>
<evidence type="ECO:0008006" key="6">
    <source>
        <dbReference type="Google" id="ProtNLM"/>
    </source>
</evidence>
<dbReference type="InterPro" id="IPR036354">
    <property type="entry name" value="Prot_inh_pot1_sf"/>
</dbReference>
<protein>
    <recommendedName>
        <fullName evidence="6">Proteinase inhibitor</fullName>
    </recommendedName>
</protein>
<dbReference type="PANTHER" id="PTHR33091:SF83">
    <property type="entry name" value="SERINE PROTEASE INHIBITOR, POTATO INHIBITOR I-TYPE FAMILY PROTEIN-RELATED"/>
    <property type="match status" value="1"/>
</dbReference>
<gene>
    <name evidence="4" type="ORF">OSB04_023282</name>
</gene>
<keyword evidence="3" id="KW-0722">Serine protease inhibitor</keyword>
<comment type="similarity">
    <text evidence="1">Belongs to the protease inhibitor I13 (potato type I serine protease inhibitor) family.</text>
</comment>
<keyword evidence="2" id="KW-0646">Protease inhibitor</keyword>
<name>A0AA38W996_9ASTR</name>
<evidence type="ECO:0000313" key="4">
    <source>
        <dbReference type="EMBL" id="KAJ9543575.1"/>
    </source>
</evidence>
<dbReference type="GO" id="GO:0004867">
    <property type="term" value="F:serine-type endopeptidase inhibitor activity"/>
    <property type="evidence" value="ECO:0007669"/>
    <property type="project" value="UniProtKB-KW"/>
</dbReference>